<dbReference type="SUPFAM" id="SSF46689">
    <property type="entry name" value="Homeodomain-like"/>
    <property type="match status" value="1"/>
</dbReference>
<proteinExistence type="predicted"/>
<protein>
    <submittedName>
        <fullName evidence="1">Helix-turn-helix protein</fullName>
    </submittedName>
</protein>
<gene>
    <name evidence="1" type="ORF">B0I21_103252</name>
</gene>
<name>A0A4R7D1B2_9SPHI</name>
<comment type="caution">
    <text evidence="1">The sequence shown here is derived from an EMBL/GenBank/DDBJ whole genome shotgun (WGS) entry which is preliminary data.</text>
</comment>
<evidence type="ECO:0000313" key="1">
    <source>
        <dbReference type="EMBL" id="TDS14753.1"/>
    </source>
</evidence>
<dbReference type="OrthoDB" id="711623at2"/>
<accession>A0A4R7D1B2</accession>
<dbReference type="AlphaFoldDB" id="A0A4R7D1B2"/>
<dbReference type="RefSeq" id="WP_133639794.1">
    <property type="nucleotide sequence ID" value="NZ_SNZV01000003.1"/>
</dbReference>
<evidence type="ECO:0000313" key="2">
    <source>
        <dbReference type="Proteomes" id="UP000294752"/>
    </source>
</evidence>
<dbReference type="InterPro" id="IPR009057">
    <property type="entry name" value="Homeodomain-like_sf"/>
</dbReference>
<dbReference type="Proteomes" id="UP000294752">
    <property type="component" value="Unassembled WGS sequence"/>
</dbReference>
<dbReference type="EMBL" id="SNZV01000003">
    <property type="protein sequence ID" value="TDS14753.1"/>
    <property type="molecule type" value="Genomic_DNA"/>
</dbReference>
<keyword evidence="2" id="KW-1185">Reference proteome</keyword>
<dbReference type="Pfam" id="PF13384">
    <property type="entry name" value="HTH_23"/>
    <property type="match status" value="1"/>
</dbReference>
<organism evidence="1 2">
    <name type="scientific">Sphingobacterium paludis</name>
    <dbReference type="NCBI Taxonomy" id="1476465"/>
    <lineage>
        <taxon>Bacteria</taxon>
        <taxon>Pseudomonadati</taxon>
        <taxon>Bacteroidota</taxon>
        <taxon>Sphingobacteriia</taxon>
        <taxon>Sphingobacteriales</taxon>
        <taxon>Sphingobacteriaceae</taxon>
        <taxon>Sphingobacterium</taxon>
    </lineage>
</organism>
<reference evidence="1 2" key="1">
    <citation type="submission" date="2019-03" db="EMBL/GenBank/DDBJ databases">
        <title>Genomic Encyclopedia of Type Strains, Phase III (KMG-III): the genomes of soil and plant-associated and newly described type strains.</title>
        <authorList>
            <person name="Whitman W."/>
        </authorList>
    </citation>
    <scope>NUCLEOTIDE SEQUENCE [LARGE SCALE GENOMIC DNA]</scope>
    <source>
        <strain evidence="1 2">CGMCC 1.12801</strain>
    </source>
</reference>
<sequence>MNPHTYPIETIAAAMELLHAGNTIAMVAQHFGCSVATVSRWYIKYLGYRGREGFSITLQSKNWNIDEFADN</sequence>